<organism evidence="4 5">
    <name type="scientific">Corynebacterium evansiae</name>
    <dbReference type="NCBI Taxonomy" id="2913499"/>
    <lineage>
        <taxon>Bacteria</taxon>
        <taxon>Bacillati</taxon>
        <taxon>Actinomycetota</taxon>
        <taxon>Actinomycetes</taxon>
        <taxon>Mycobacteriales</taxon>
        <taxon>Corynebacteriaceae</taxon>
        <taxon>Corynebacterium</taxon>
    </lineage>
</organism>
<reference evidence="4" key="1">
    <citation type="submission" date="2022-02" db="EMBL/GenBank/DDBJ databases">
        <title>Corynebacterium sp. from urogenital microbiome.</title>
        <authorList>
            <person name="Cappelli E.A."/>
            <person name="Ribeiro T.G."/>
            <person name="Peixe L."/>
        </authorList>
    </citation>
    <scope>NUCLEOTIDE SEQUENCE</scope>
    <source>
        <strain evidence="4">C8Ua_174</strain>
    </source>
</reference>
<dbReference type="Pfam" id="PF13231">
    <property type="entry name" value="PMT_2"/>
    <property type="match status" value="1"/>
</dbReference>
<keyword evidence="1 4" id="KW-0808">Transferase</keyword>
<keyword evidence="1" id="KW-1133">Transmembrane helix</keyword>
<feature type="transmembrane region" description="Helical" evidence="1">
    <location>
        <begin position="466"/>
        <end position="486"/>
    </location>
</feature>
<keyword evidence="1" id="KW-0812">Transmembrane</keyword>
<dbReference type="InterPro" id="IPR032421">
    <property type="entry name" value="PMT_4TMC"/>
</dbReference>
<evidence type="ECO:0000256" key="1">
    <source>
        <dbReference type="RuleBase" id="RU367007"/>
    </source>
</evidence>
<comment type="caution">
    <text evidence="4">The sequence shown here is derived from an EMBL/GenBank/DDBJ whole genome shotgun (WGS) entry which is preliminary data.</text>
</comment>
<comment type="function">
    <text evidence="1">Protein O-mannosyltransferase that catalyzes the transfer of a single mannose residue from a polyprenol phospho-mannosyl lipidic donor to the hydroxyl group of selected serine and threonine residues in acceptor proteins.</text>
</comment>
<dbReference type="PANTHER" id="PTHR10050:SF46">
    <property type="entry name" value="PROTEIN O-MANNOSYL-TRANSFERASE 2"/>
    <property type="match status" value="1"/>
</dbReference>
<feature type="transmembrane region" description="Helical" evidence="1">
    <location>
        <begin position="266"/>
        <end position="283"/>
    </location>
</feature>
<dbReference type="Proteomes" id="UP001146469">
    <property type="component" value="Unassembled WGS sequence"/>
</dbReference>
<dbReference type="AlphaFoldDB" id="A0A9X3LM01"/>
<sequence>MPASAPDCPVLLLQLAFVPTTPTPPLADAPAVSADQRATTDVDSRVSTAASGRHTFTFTRWTGILVVLGLFGALSRLLMLQRPTDAGTPVFDEKHYVPQAWQILQSWSNPLIGGIEDNPGYGLVVHPPLGKQFEALGMAVFGYTPWGWRIMSALLAVMTILLIATIARRVSKSDLIGLFAGIIALCDGILFVTGRSAMLDHFQVFLVCLATYFAVRDAEQMEARFQHVWAADRIHDFALGPRMGYRWWRFAAGVALGLSLSVKWNGLYYMAFFGVTIVAVDYFRRRRFGVRRPLLGTAFFDALPSFFSIVIVPAILYVVSWRAWFASETGVFRHAVESEQYTNTTGDWFWSFLPDALQNFIYYHVSVMRFHTELTNSNGHHHNWESKPWSWLVSSRSLMYYNPSSDEGIHKVILLVGTPAIWWFCVPVMLWGLWCLIVHKDRRWVVPVIGFAAGFLPWLVNLDRQMYLFYAANLAPFLAIALAMALGQLLRWQRPDVAAQPHSSPKTFVKARPGQLLVVIYLMLVVWNFLYFLPIYTATPLSDFAFDMRMWLPSWR</sequence>
<comment type="subcellular location">
    <subcellularLocation>
        <location evidence="1">Cell membrane</location>
    </subcellularLocation>
</comment>
<evidence type="ECO:0000259" key="3">
    <source>
        <dbReference type="Pfam" id="PF16192"/>
    </source>
</evidence>
<dbReference type="InterPro" id="IPR038731">
    <property type="entry name" value="RgtA/B/C-like"/>
</dbReference>
<evidence type="ECO:0000259" key="2">
    <source>
        <dbReference type="Pfam" id="PF13231"/>
    </source>
</evidence>
<keyword evidence="1" id="KW-1003">Cell membrane</keyword>
<feature type="transmembrane region" description="Helical" evidence="1">
    <location>
        <begin position="412"/>
        <end position="437"/>
    </location>
</feature>
<feature type="transmembrane region" description="Helical" evidence="1">
    <location>
        <begin position="61"/>
        <end position="79"/>
    </location>
</feature>
<evidence type="ECO:0000313" key="4">
    <source>
        <dbReference type="EMBL" id="MCZ9289555.1"/>
    </source>
</evidence>
<dbReference type="InterPro" id="IPR027005">
    <property type="entry name" value="PMT-like"/>
</dbReference>
<feature type="transmembrane region" description="Helical" evidence="1">
    <location>
        <begin position="146"/>
        <end position="167"/>
    </location>
</feature>
<dbReference type="PANTHER" id="PTHR10050">
    <property type="entry name" value="DOLICHYL-PHOSPHATE-MANNOSE--PROTEIN MANNOSYLTRANSFERASE"/>
    <property type="match status" value="1"/>
</dbReference>
<gene>
    <name evidence="4" type="ORF">L8V00_04940</name>
</gene>
<proteinExistence type="inferred from homology"/>
<evidence type="ECO:0000313" key="5">
    <source>
        <dbReference type="Proteomes" id="UP001146469"/>
    </source>
</evidence>
<dbReference type="EC" id="2.4.1.-" evidence="1"/>
<feature type="transmembrane region" description="Helical" evidence="1">
    <location>
        <begin position="444"/>
        <end position="460"/>
    </location>
</feature>
<feature type="transmembrane region" description="Helical" evidence="1">
    <location>
        <begin position="174"/>
        <end position="192"/>
    </location>
</feature>
<comment type="pathway">
    <text evidence="1">Protein modification; protein glycosylation.</text>
</comment>
<dbReference type="RefSeq" id="WP_269944369.1">
    <property type="nucleotide sequence ID" value="NZ_JAKMUT010000003.1"/>
</dbReference>
<feature type="domain" description="Glycosyltransferase RgtA/B/C/D-like" evidence="2">
    <location>
        <begin position="126"/>
        <end position="221"/>
    </location>
</feature>
<feature type="transmembrane region" description="Helical" evidence="1">
    <location>
        <begin position="295"/>
        <end position="319"/>
    </location>
</feature>
<name>A0A9X3LM01_9CORY</name>
<keyword evidence="1" id="KW-0472">Membrane</keyword>
<keyword evidence="5" id="KW-1185">Reference proteome</keyword>
<dbReference type="GO" id="GO:0004169">
    <property type="term" value="F:dolichyl-phosphate-mannose-protein mannosyltransferase activity"/>
    <property type="evidence" value="ECO:0007669"/>
    <property type="project" value="UniProtKB-UniRule"/>
</dbReference>
<keyword evidence="1 4" id="KW-0328">Glycosyltransferase</keyword>
<comment type="similarity">
    <text evidence="1">Belongs to the glycosyltransferase 39 family.</text>
</comment>
<feature type="domain" description="Protein O-mannosyl-transferase C-terminal four TM" evidence="3">
    <location>
        <begin position="357"/>
        <end position="555"/>
    </location>
</feature>
<dbReference type="EMBL" id="JAKMUT010000003">
    <property type="protein sequence ID" value="MCZ9289555.1"/>
    <property type="molecule type" value="Genomic_DNA"/>
</dbReference>
<dbReference type="Pfam" id="PF16192">
    <property type="entry name" value="PMT_4TMC"/>
    <property type="match status" value="1"/>
</dbReference>
<protein>
    <recommendedName>
        <fullName evidence="1">Polyprenol-phosphate-mannose--protein mannosyltransferase</fullName>
        <ecNumber evidence="1">2.4.1.-</ecNumber>
    </recommendedName>
</protein>
<accession>A0A9X3LM01</accession>
<dbReference type="GO" id="GO:0005886">
    <property type="term" value="C:plasma membrane"/>
    <property type="evidence" value="ECO:0007669"/>
    <property type="project" value="UniProtKB-SubCell"/>
</dbReference>
<feature type="transmembrane region" description="Helical" evidence="1">
    <location>
        <begin position="516"/>
        <end position="536"/>
    </location>
</feature>